<evidence type="ECO:0000256" key="2">
    <source>
        <dbReference type="SAM" id="MobiDB-lite"/>
    </source>
</evidence>
<protein>
    <submittedName>
        <fullName evidence="4">Probable inactive 1-aminocyclopropane-1-carboxylate synthase-like protein 2</fullName>
    </submittedName>
</protein>
<dbReference type="CDD" id="cd00609">
    <property type="entry name" value="AAT_like"/>
    <property type="match status" value="1"/>
</dbReference>
<dbReference type="EMBL" id="CAICTM010000110">
    <property type="protein sequence ID" value="CAB9501523.1"/>
    <property type="molecule type" value="Genomic_DNA"/>
</dbReference>
<dbReference type="GO" id="GO:0030170">
    <property type="term" value="F:pyridoxal phosphate binding"/>
    <property type="evidence" value="ECO:0007669"/>
    <property type="project" value="InterPro"/>
</dbReference>
<evidence type="ECO:0000313" key="4">
    <source>
        <dbReference type="EMBL" id="CAB9501523.1"/>
    </source>
</evidence>
<dbReference type="InterPro" id="IPR015421">
    <property type="entry name" value="PyrdxlP-dep_Trfase_major"/>
</dbReference>
<dbReference type="Pfam" id="PF00155">
    <property type="entry name" value="Aminotran_1_2"/>
    <property type="match status" value="1"/>
</dbReference>
<dbReference type="InterPro" id="IPR015424">
    <property type="entry name" value="PyrdxlP-dep_Trfase"/>
</dbReference>
<dbReference type="Gene3D" id="3.40.640.10">
    <property type="entry name" value="Type I PLP-dependent aspartate aminotransferase-like (Major domain)"/>
    <property type="match status" value="1"/>
</dbReference>
<feature type="region of interest" description="Disordered" evidence="2">
    <location>
        <begin position="1"/>
        <end position="41"/>
    </location>
</feature>
<sequence>MLPYSSSTSALSSKTPSLSSFSTSSSSTTSSDNGSSIASRRGQHAVSLLPTYLADARAVQTYDKDTAPNGALQLGVAESQLVEDLLVPKLNQWAREIPFTADGIYYQPTPGRPGMKLGMAEYMKDLLQLPVLPDTDGIIVGAGCNAVLENLCFALAEPGDTCLIPTPYYAAFEFDLVARAGLNIVPVTTMDYANCDSTDTTSTSSVDEAMYYPTPAALDAAFAKATTPPKVLLLSHPHNPLGICYPPHVIQDCIDWCRSNRVHLISDEIYAGSVYRPEDANFVSALQLASSGGTDDNDDGPLGLGPYIHWVYALSKDFALSGMRVGVAYSENPEIRMPLQKMNDMCQISSHTQMLVQEMMTADADSGEDNKKWTTVFRQAHHDRLRARGDTWQSLLQELEIPHLPAVSGLFCWMDLSEFLEAGDDTEEERERALYLTMVNDFGLLFTPGLSMRNERPGFFRCVFSAATEDEYKLALTRFRTFVQQQRGV</sequence>
<accession>A0A9N8H993</accession>
<dbReference type="GO" id="GO:0008483">
    <property type="term" value="F:transaminase activity"/>
    <property type="evidence" value="ECO:0007669"/>
    <property type="project" value="TreeGrafter"/>
</dbReference>
<dbReference type="AlphaFoldDB" id="A0A9N8H993"/>
<keyword evidence="5" id="KW-1185">Reference proteome</keyword>
<dbReference type="PANTHER" id="PTHR43795:SF39">
    <property type="entry name" value="AMINOTRANSFERASE CLASS I_CLASSII DOMAIN-CONTAINING PROTEIN"/>
    <property type="match status" value="1"/>
</dbReference>
<dbReference type="GO" id="GO:0006520">
    <property type="term" value="P:amino acid metabolic process"/>
    <property type="evidence" value="ECO:0007669"/>
    <property type="project" value="TreeGrafter"/>
</dbReference>
<proteinExistence type="predicted"/>
<dbReference type="Proteomes" id="UP001153069">
    <property type="component" value="Unassembled WGS sequence"/>
</dbReference>
<dbReference type="InterPro" id="IPR050478">
    <property type="entry name" value="Ethylene_sulfur-biosynth"/>
</dbReference>
<dbReference type="InterPro" id="IPR015422">
    <property type="entry name" value="PyrdxlP-dep_Trfase_small"/>
</dbReference>
<feature type="domain" description="Aminotransferase class I/classII large" evidence="3">
    <location>
        <begin position="106"/>
        <end position="478"/>
    </location>
</feature>
<dbReference type="SUPFAM" id="SSF53383">
    <property type="entry name" value="PLP-dependent transferases"/>
    <property type="match status" value="1"/>
</dbReference>
<dbReference type="Gene3D" id="3.90.1150.10">
    <property type="entry name" value="Aspartate Aminotransferase, domain 1"/>
    <property type="match status" value="1"/>
</dbReference>
<dbReference type="PRINTS" id="PR00753">
    <property type="entry name" value="ACCSYNTHASE"/>
</dbReference>
<name>A0A9N8H993_9STRA</name>
<dbReference type="InterPro" id="IPR004839">
    <property type="entry name" value="Aminotransferase_I/II_large"/>
</dbReference>
<evidence type="ECO:0000256" key="1">
    <source>
        <dbReference type="ARBA" id="ARBA00022898"/>
    </source>
</evidence>
<gene>
    <name evidence="4" type="ORF">SEMRO_111_G055210.1</name>
</gene>
<organism evidence="4 5">
    <name type="scientific">Seminavis robusta</name>
    <dbReference type="NCBI Taxonomy" id="568900"/>
    <lineage>
        <taxon>Eukaryota</taxon>
        <taxon>Sar</taxon>
        <taxon>Stramenopiles</taxon>
        <taxon>Ochrophyta</taxon>
        <taxon>Bacillariophyta</taxon>
        <taxon>Bacillariophyceae</taxon>
        <taxon>Bacillariophycidae</taxon>
        <taxon>Naviculales</taxon>
        <taxon>Naviculaceae</taxon>
        <taxon>Seminavis</taxon>
    </lineage>
</organism>
<dbReference type="OrthoDB" id="691673at2759"/>
<keyword evidence="1" id="KW-0663">Pyridoxal phosphate</keyword>
<evidence type="ECO:0000313" key="5">
    <source>
        <dbReference type="Proteomes" id="UP001153069"/>
    </source>
</evidence>
<reference evidence="4" key="1">
    <citation type="submission" date="2020-06" db="EMBL/GenBank/DDBJ databases">
        <authorList>
            <consortium name="Plant Systems Biology data submission"/>
        </authorList>
    </citation>
    <scope>NUCLEOTIDE SEQUENCE</scope>
    <source>
        <strain evidence="4">D6</strain>
    </source>
</reference>
<comment type="caution">
    <text evidence="4">The sequence shown here is derived from an EMBL/GenBank/DDBJ whole genome shotgun (WGS) entry which is preliminary data.</text>
</comment>
<dbReference type="PANTHER" id="PTHR43795">
    <property type="entry name" value="BIFUNCTIONAL ASPARTATE AMINOTRANSFERASE AND GLUTAMATE/ASPARTATE-PREPHENATE AMINOTRANSFERASE-RELATED"/>
    <property type="match status" value="1"/>
</dbReference>
<evidence type="ECO:0000259" key="3">
    <source>
        <dbReference type="Pfam" id="PF00155"/>
    </source>
</evidence>
<feature type="compositionally biased region" description="Low complexity" evidence="2">
    <location>
        <begin position="1"/>
        <end position="39"/>
    </location>
</feature>